<dbReference type="AlphaFoldDB" id="A0A2G5NUG9"/>
<dbReference type="EMBL" id="MJBI02000011">
    <property type="protein sequence ID" value="RAI79084.1"/>
    <property type="molecule type" value="Genomic_DNA"/>
</dbReference>
<keyword evidence="3" id="KW-1185">Reference proteome</keyword>
<dbReference type="InterPro" id="IPR027417">
    <property type="entry name" value="P-loop_NTPase"/>
</dbReference>
<dbReference type="SUPFAM" id="SSF52540">
    <property type="entry name" value="P-loop containing nucleoside triphosphate hydrolases"/>
    <property type="match status" value="1"/>
</dbReference>
<dbReference type="Proteomes" id="UP000229523">
    <property type="component" value="Unassembled WGS sequence"/>
</dbReference>
<evidence type="ECO:0000313" key="3">
    <source>
        <dbReference type="Proteomes" id="UP000229523"/>
    </source>
</evidence>
<accession>A0A2G5NUG9</accession>
<organism evidence="2 3">
    <name type="scientific">Macrococcoides goetzii</name>
    <dbReference type="NCBI Taxonomy" id="1891097"/>
    <lineage>
        <taxon>Bacteria</taxon>
        <taxon>Bacillati</taxon>
        <taxon>Bacillota</taxon>
        <taxon>Bacilli</taxon>
        <taxon>Bacillales</taxon>
        <taxon>Staphylococcaceae</taxon>
        <taxon>Macrococcoides</taxon>
    </lineage>
</organism>
<gene>
    <name evidence="2" type="ORF">BFS35_012770</name>
</gene>
<dbReference type="RefSeq" id="WP_099577211.1">
    <property type="nucleotide sequence ID" value="NZ_MJBI02000011.1"/>
</dbReference>
<dbReference type="InterPro" id="IPR018310">
    <property type="entry name" value="Put_endonuclease_Z1-dom"/>
</dbReference>
<feature type="domain" description="Putative endonuclease Z1" evidence="1">
    <location>
        <begin position="293"/>
        <end position="508"/>
    </location>
</feature>
<reference evidence="2 3" key="1">
    <citation type="journal article" date="2018" name="Front. Microbiol.">
        <title>Description and Comparative Genomics of Macrococcus caseolyticus subsp. hominis subsp. nov., Macrococcus goetzii sp. nov., Macrococcus epidermidis sp. nov., and Macrococcus bohemicus sp. nov., Novel Macrococci From Human Clinical Material With Virulence Potential and Suspected Uptake of Foreign DNA by Natural Transformation.</title>
        <authorList>
            <person name="Maslanova I."/>
            <person name="Wertheimer Z."/>
            <person name="Sedlacek I."/>
            <person name="Svec P."/>
            <person name="Indrakova A."/>
            <person name="Kovarovic V."/>
            <person name="Schumann P."/>
            <person name="Sproer C."/>
            <person name="Kralova S."/>
            <person name="Sedo O."/>
            <person name="Kristofova L."/>
            <person name="Vrbovska V."/>
            <person name="Fuzik T."/>
            <person name="Petras P."/>
            <person name="Zdrahal Z."/>
            <person name="Ruzickova V."/>
            <person name="Doskar J."/>
            <person name="Pantucek R."/>
        </authorList>
    </citation>
    <scope>NUCLEOTIDE SEQUENCE [LARGE SCALE GENOMIC DNA]</scope>
    <source>
        <strain evidence="2 3">CCM 4927</strain>
    </source>
</reference>
<evidence type="ECO:0000313" key="2">
    <source>
        <dbReference type="EMBL" id="RAI79084.1"/>
    </source>
</evidence>
<comment type="caution">
    <text evidence="2">The sequence shown here is derived from an EMBL/GenBank/DDBJ whole genome shotgun (WGS) entry which is preliminary data.</text>
</comment>
<name>A0A2G5NUG9_9STAP</name>
<dbReference type="Pfam" id="PF10593">
    <property type="entry name" value="Z1"/>
    <property type="match status" value="1"/>
</dbReference>
<proteinExistence type="predicted"/>
<sequence length="717" mass="83146">MDLNHGVFIKTLQHKNNYSKDELKAMHDTVNNLIEISTSENKPGMLLGRIQSGKTRSFMGSMALGFDNGFEVVIILTKNSNALARQTYERLHKEYEALIDLDYMSAYDIMSLPDDLRKFELNKKIVIVVKKEKKNVERLTKALFEMYPVLRKRQMMIIDDEADYASVVYDKDKDKNLTELKVIASQLDQIKREIPTAAYLQVTATPYSLYLQPDSEVLSARGYQPKRPAFTVLVPTYQLYVGGKFYFEQSKLEGPASYVYQPVSETELELLRKEDNRRVKDAYVLTTKQLTGLRNALINFVVGGKIRNLQQIAQQERPKKYAFIMHTITTKRAHMWQYQVAMKIEQKLKQLIDEDEAAFKSIILKAYEGFKLSSESNYFPDESDVYEAVKSAFLDEELLITIVNSEQDVNQLLDKRGELKLRAPLNFFIGGQILDRGITIGNLIGFYYGRDPKKFQQDTVLQHSRMYGARPKEDLSVTRFYTTHRIYDVMERMHAFDEDLRKAFETGRNAGEVIFMMHDTKKDIVPCNPNKILLSKVITIKAKKRFLPVGFQTKSRSEMIRRTKKVDRMIQDLRKFAINQNNKDARHILVPVQKVITILKEITECLIMEEGYEWNVETFSAILNYLSRLPGNNTGYVWIVTRENRNISRYRQDGVRFADRPDNGQDELKQSYQLGTTHPTVLLLRQNGNENEGWRGGPFYWPVIVAPAQMNTIVFEE</sequence>
<evidence type="ECO:0000259" key="1">
    <source>
        <dbReference type="Pfam" id="PF10593"/>
    </source>
</evidence>
<protein>
    <recommendedName>
        <fullName evidence="1">Putative endonuclease Z1 domain-containing protein</fullName>
    </recommendedName>
</protein>